<comment type="caution">
    <text evidence="1">The sequence shown here is derived from an EMBL/GenBank/DDBJ whole genome shotgun (WGS) entry which is preliminary data.</text>
</comment>
<protein>
    <submittedName>
        <fullName evidence="1">Uncharacterized protein</fullName>
    </submittedName>
</protein>
<evidence type="ECO:0000313" key="1">
    <source>
        <dbReference type="EMBL" id="KAJ8132079.1"/>
    </source>
</evidence>
<reference evidence="1" key="1">
    <citation type="submission" date="2022-12" db="EMBL/GenBank/DDBJ databases">
        <title>Genome Sequence of Lasiodiplodia mahajangana.</title>
        <authorList>
            <person name="Buettner E."/>
        </authorList>
    </citation>
    <scope>NUCLEOTIDE SEQUENCE</scope>
    <source>
        <strain evidence="1">VT137</strain>
    </source>
</reference>
<dbReference type="Proteomes" id="UP001153332">
    <property type="component" value="Unassembled WGS sequence"/>
</dbReference>
<keyword evidence="2" id="KW-1185">Reference proteome</keyword>
<accession>A0ACC2JX64</accession>
<proteinExistence type="predicted"/>
<sequence>MSTIQLPIHESSNYAYSSASEAVPQMTPVTPADNEDIYDRSAMDVQWREAIREATKDLRPNEQMAIRRFSTPEELLEDLKKLQQEREADEGFQRLIYAFRPYLTVVKDLASLLLLHMRPYTVEIGVMWGLMHLAISAASRYQQTQSRLASTQGKIQHCLQVFQHFTSDDSIGNDKLLRHALVDMFIAMVNLWVATNAALRSCTQDRIFNTLKTIESDFERTLKHMEDAVARIRELAIYDHLRKRDVDARMTMQLPSIDVGNINYHPALAHVAHFVGREATLKDMAKHFESDELHDPRIVVLYGMGGIGKTALAFQYATQCKRENKFAAIFKLDAENDITIRKSFDQLARDLGVPSSTSDDAILKVKNIQNKLSDAGQRWLMIADNVEHANVLLQYLPSRGGAIIVTTRYPGVAYKGFVGSILRIELGSFDEQDGVQLLNELLGEYNASLPDIGDTARSSSQGETEQLPSSLDLLRKFDGHPLAIELLAAYMGQNNYSVADMTRKLDRSMKYIRQSPGAQVSHHNLVSLFELHFIQIKGRVEGHLLALMTLLYPTEIPESIFEFDENREIFERFGIEDQDDIEDGLQCLVNLNLIKRWSTYLSVHRIVQDAFQHSEHGLDGQLQEPFNAVCSLVFRLYPKVPGSTSHAGKWAECNKILTHAVSIIDGYDQSQRMKKKLILNDDFLQLLQHTTWFLWEIGDYSECKKYVGVAKACSDPRKVPQHIAMHARYCSTLASIYKEQNNLKKCRENLEQVRRIYQTMLPANDPYWSHCYGNMGGLLHAEGRYKEALEHFDLATDVCVNNGAPPEGEARYNMGRGRTRYAQGKYAEATQLYDRAWDQLNSPTARPSPWLKGFLMYDRGNVQVATKNYEEAKASYEQAINLGRGQAASHPLVAAMYCKLGIVQAALGSYDEAIETFDKGLAIVEFRGVMGEVARITHHKAAVLRQRSALTPDDEEQAKQMEQRAQELKLQVANEQEQDGIPDDSDTAFDHGSSRSKPNLRTDDSRDDDKNAYKNQNILAESRLAAANWTDPNGLTHRFIFFQDPSSAIIARRWDSQNHTWATTNLTTGMSSTRSPISSSSPSTPLTSFGLYYQDVTNELRLYYLTPENTIAVIGLYNLTYEPNDWEMGPLTDVRQATIPGSQLASAWSRCSGYSCGPGWGLLLYQRPDGALSVLNTSEPHAPATVLESRSVARNSSLAMTPQVDFEVPANGLTGLSFISESLETPDSGIAQQTLYLTDHWESWDSVLHGANLPPPSPKV</sequence>
<name>A0ACC2JX64_9PEZI</name>
<organism evidence="1 2">
    <name type="scientific">Lasiodiplodia mahajangana</name>
    <dbReference type="NCBI Taxonomy" id="1108764"/>
    <lineage>
        <taxon>Eukaryota</taxon>
        <taxon>Fungi</taxon>
        <taxon>Dikarya</taxon>
        <taxon>Ascomycota</taxon>
        <taxon>Pezizomycotina</taxon>
        <taxon>Dothideomycetes</taxon>
        <taxon>Dothideomycetes incertae sedis</taxon>
        <taxon>Botryosphaeriales</taxon>
        <taxon>Botryosphaeriaceae</taxon>
        <taxon>Lasiodiplodia</taxon>
    </lineage>
</organism>
<gene>
    <name evidence="1" type="ORF">O1611_g1539</name>
</gene>
<evidence type="ECO:0000313" key="2">
    <source>
        <dbReference type="Proteomes" id="UP001153332"/>
    </source>
</evidence>
<dbReference type="EMBL" id="JAPUUL010000183">
    <property type="protein sequence ID" value="KAJ8132079.1"/>
    <property type="molecule type" value="Genomic_DNA"/>
</dbReference>